<dbReference type="PANTHER" id="PTHR28047">
    <property type="entry name" value="PROTEIN DCG1"/>
    <property type="match status" value="1"/>
</dbReference>
<comment type="caution">
    <text evidence="2">The sequence shown here is derived from an EMBL/GenBank/DDBJ whole genome shotgun (WGS) entry which is preliminary data.</text>
</comment>
<dbReference type="InterPro" id="IPR053714">
    <property type="entry name" value="Iso_Racemase_Enz_sf"/>
</dbReference>
<dbReference type="Gene3D" id="3.40.50.12500">
    <property type="match status" value="1"/>
</dbReference>
<organism evidence="2">
    <name type="scientific">Nocardia globerula</name>
    <dbReference type="NCBI Taxonomy" id="1818"/>
    <lineage>
        <taxon>Bacteria</taxon>
        <taxon>Bacillati</taxon>
        <taxon>Actinomycetota</taxon>
        <taxon>Actinomycetes</taxon>
        <taxon>Mycobacteriales</taxon>
        <taxon>Nocardiaceae</taxon>
        <taxon>Nocardia</taxon>
    </lineage>
</organism>
<dbReference type="AlphaFoldDB" id="A0A652YVV5"/>
<reference evidence="2" key="1">
    <citation type="submission" date="2019-07" db="EMBL/GenBank/DDBJ databases">
        <title>Genomic Encyclopedia of Type Strains, Phase IV (KMG-IV): sequencing the most valuable type-strain genomes for metagenomic binning, comparative biology and taxonomic classification.</title>
        <authorList>
            <person name="Goeker M."/>
        </authorList>
    </citation>
    <scope>NUCLEOTIDE SEQUENCE</scope>
    <source>
        <strain evidence="2">DSM 44596</strain>
    </source>
</reference>
<dbReference type="InterPro" id="IPR052186">
    <property type="entry name" value="Hydantoin_racemase-like"/>
</dbReference>
<dbReference type="PANTHER" id="PTHR28047:SF5">
    <property type="entry name" value="PROTEIN DCG1"/>
    <property type="match status" value="1"/>
</dbReference>
<comment type="similarity">
    <text evidence="1">Belongs to the HyuE racemase family.</text>
</comment>
<dbReference type="Pfam" id="PF01177">
    <property type="entry name" value="Asp_Glu_race"/>
    <property type="match status" value="1"/>
</dbReference>
<gene>
    <name evidence="2" type="ORF">FNL38_101122</name>
</gene>
<sequence>MSTDTDRRRTILLVNPNTNADTTDRMVAKANMVLTGTGFRTVGVTAARGPKMIVEPQALENSARWAVDAAMVGIDRYQPVAVIVSAFGDPGADELRSRVEIPVIGIGQASILEAAQDGRRFAIATTTGLLADAMNDLVQWYCPTGDYAGLWLTEGDPLTLAQDTTASVSQLGSAIDGAVAAGARAVVIGGGPLSEPAQVLSLRTDATVIEPIPSAVRKALAEFSVSECSSTRS</sequence>
<dbReference type="InterPro" id="IPR015942">
    <property type="entry name" value="Asp/Glu/hydantoin_racemase"/>
</dbReference>
<dbReference type="GO" id="GO:0047661">
    <property type="term" value="F:amino-acid racemase activity"/>
    <property type="evidence" value="ECO:0007669"/>
    <property type="project" value="InterPro"/>
</dbReference>
<evidence type="ECO:0000313" key="2">
    <source>
        <dbReference type="EMBL" id="TYQ07757.1"/>
    </source>
</evidence>
<protein>
    <submittedName>
        <fullName evidence="2">Asp/Glu/hydantoin racemase</fullName>
    </submittedName>
</protein>
<proteinExistence type="inferred from homology"/>
<evidence type="ECO:0000256" key="1">
    <source>
        <dbReference type="ARBA" id="ARBA00038414"/>
    </source>
</evidence>
<accession>A0A652YVV5</accession>
<name>A0A652YVV5_NOCGL</name>
<dbReference type="EMBL" id="VNIQ01000001">
    <property type="protein sequence ID" value="TYQ07757.1"/>
    <property type="molecule type" value="Genomic_DNA"/>
</dbReference>